<name>A0ABV0P8F6_9TELE</name>
<evidence type="ECO:0000313" key="1">
    <source>
        <dbReference type="EMBL" id="MEQ2179720.1"/>
    </source>
</evidence>
<accession>A0ABV0P8F6</accession>
<evidence type="ECO:0000313" key="2">
    <source>
        <dbReference type="Proteomes" id="UP001476798"/>
    </source>
</evidence>
<dbReference type="Proteomes" id="UP001476798">
    <property type="component" value="Unassembled WGS sequence"/>
</dbReference>
<protein>
    <submittedName>
        <fullName evidence="1">Uncharacterized protein</fullName>
    </submittedName>
</protein>
<dbReference type="EMBL" id="JAHRIO010063768">
    <property type="protein sequence ID" value="MEQ2179720.1"/>
    <property type="molecule type" value="Genomic_DNA"/>
</dbReference>
<sequence length="108" mass="11701">VLSLVDDAILAFPCMALCLESESALFEWLFQGAEIKFSPKLSSESVAVPLEVQVPTPWMGRTLELVPFIPGLRQADCPSNQSRLGPCTARTRTTSAQTATSFSKVLAK</sequence>
<proteinExistence type="predicted"/>
<comment type="caution">
    <text evidence="1">The sequence shown here is derived from an EMBL/GenBank/DDBJ whole genome shotgun (WGS) entry which is preliminary data.</text>
</comment>
<feature type="non-terminal residue" evidence="1">
    <location>
        <position position="108"/>
    </location>
</feature>
<keyword evidence="2" id="KW-1185">Reference proteome</keyword>
<organism evidence="1 2">
    <name type="scientific">Goodea atripinnis</name>
    <dbReference type="NCBI Taxonomy" id="208336"/>
    <lineage>
        <taxon>Eukaryota</taxon>
        <taxon>Metazoa</taxon>
        <taxon>Chordata</taxon>
        <taxon>Craniata</taxon>
        <taxon>Vertebrata</taxon>
        <taxon>Euteleostomi</taxon>
        <taxon>Actinopterygii</taxon>
        <taxon>Neopterygii</taxon>
        <taxon>Teleostei</taxon>
        <taxon>Neoteleostei</taxon>
        <taxon>Acanthomorphata</taxon>
        <taxon>Ovalentaria</taxon>
        <taxon>Atherinomorphae</taxon>
        <taxon>Cyprinodontiformes</taxon>
        <taxon>Goodeidae</taxon>
        <taxon>Goodea</taxon>
    </lineage>
</organism>
<feature type="non-terminal residue" evidence="1">
    <location>
        <position position="1"/>
    </location>
</feature>
<reference evidence="1 2" key="1">
    <citation type="submission" date="2021-06" db="EMBL/GenBank/DDBJ databases">
        <authorList>
            <person name="Palmer J.M."/>
        </authorList>
    </citation>
    <scope>NUCLEOTIDE SEQUENCE [LARGE SCALE GENOMIC DNA]</scope>
    <source>
        <strain evidence="1 2">GA_2019</strain>
        <tissue evidence="1">Muscle</tissue>
    </source>
</reference>
<gene>
    <name evidence="1" type="ORF">GOODEAATRI_028057</name>
</gene>